<dbReference type="InterPro" id="IPR001846">
    <property type="entry name" value="VWF_type-D"/>
</dbReference>
<name>A0A9Q1C6H1_HOLLE</name>
<dbReference type="InterPro" id="IPR050780">
    <property type="entry name" value="Mucin_vWF_Thrombospondin_sf"/>
</dbReference>
<dbReference type="EMBL" id="JAIZAY010000007">
    <property type="protein sequence ID" value="KAJ8038781.1"/>
    <property type="molecule type" value="Genomic_DNA"/>
</dbReference>
<keyword evidence="1" id="KW-1015">Disulfide bond</keyword>
<accession>A0A9Q1C6H1</accession>
<dbReference type="PROSITE" id="PS51233">
    <property type="entry name" value="VWFD"/>
    <property type="match status" value="1"/>
</dbReference>
<evidence type="ECO:0000256" key="2">
    <source>
        <dbReference type="ARBA" id="ARBA00023180"/>
    </source>
</evidence>
<feature type="domain" description="VWFD" evidence="3">
    <location>
        <begin position="1"/>
        <end position="156"/>
    </location>
</feature>
<evidence type="ECO:0000259" key="3">
    <source>
        <dbReference type="PROSITE" id="PS51233"/>
    </source>
</evidence>
<dbReference type="PANTHER" id="PTHR11339">
    <property type="entry name" value="EXTRACELLULAR MATRIX GLYCOPROTEIN RELATED"/>
    <property type="match status" value="1"/>
</dbReference>
<keyword evidence="5" id="KW-1185">Reference proteome</keyword>
<protein>
    <submittedName>
        <fullName evidence="4">Kielin/chordin-like protein</fullName>
    </submittedName>
</protein>
<comment type="caution">
    <text evidence="4">The sequence shown here is derived from an EMBL/GenBank/DDBJ whole genome shotgun (WGS) entry which is preliminary data.</text>
</comment>
<reference evidence="4" key="1">
    <citation type="submission" date="2021-10" db="EMBL/GenBank/DDBJ databases">
        <title>Tropical sea cucumber genome reveals ecological adaptation and Cuvierian tubules defense mechanism.</title>
        <authorList>
            <person name="Chen T."/>
        </authorList>
    </citation>
    <scope>NUCLEOTIDE SEQUENCE</scope>
    <source>
        <strain evidence="4">Nanhai2018</strain>
        <tissue evidence="4">Muscle</tissue>
    </source>
</reference>
<dbReference type="Pfam" id="PF00094">
    <property type="entry name" value="VWD"/>
    <property type="match status" value="1"/>
</dbReference>
<evidence type="ECO:0000313" key="4">
    <source>
        <dbReference type="EMBL" id="KAJ8038781.1"/>
    </source>
</evidence>
<dbReference type="OrthoDB" id="5945029at2759"/>
<dbReference type="AlphaFoldDB" id="A0A9Q1C6H1"/>
<keyword evidence="2" id="KW-0325">Glycoprotein</keyword>
<dbReference type="Proteomes" id="UP001152320">
    <property type="component" value="Chromosome 7"/>
</dbReference>
<organism evidence="4 5">
    <name type="scientific">Holothuria leucospilota</name>
    <name type="common">Black long sea cucumber</name>
    <name type="synonym">Mertensiothuria leucospilota</name>
    <dbReference type="NCBI Taxonomy" id="206669"/>
    <lineage>
        <taxon>Eukaryota</taxon>
        <taxon>Metazoa</taxon>
        <taxon>Echinodermata</taxon>
        <taxon>Eleutherozoa</taxon>
        <taxon>Echinozoa</taxon>
        <taxon>Holothuroidea</taxon>
        <taxon>Aspidochirotacea</taxon>
        <taxon>Aspidochirotida</taxon>
        <taxon>Holothuriidae</taxon>
        <taxon>Holothuria</taxon>
    </lineage>
</organism>
<evidence type="ECO:0000256" key="1">
    <source>
        <dbReference type="ARBA" id="ARBA00023157"/>
    </source>
</evidence>
<sequence>MGSCEYKLASDCKSDVTMFEVKAENRIKPDTLVATVMSVTVIVGSMVVVLQESGAVTVNDVSVTLPMFVPGVLKIRAAGTFTIVEAEIEIMVQYDHQSYVSIRVSENYFENMCGLCGNFNNQPQDDFTGAFGTVVRMFTCFHNRSGALYGCKIWIV</sequence>
<evidence type="ECO:0000313" key="5">
    <source>
        <dbReference type="Proteomes" id="UP001152320"/>
    </source>
</evidence>
<dbReference type="SMART" id="SM00216">
    <property type="entry name" value="VWD"/>
    <property type="match status" value="1"/>
</dbReference>
<gene>
    <name evidence="4" type="ORF">HOLleu_16307</name>
</gene>
<proteinExistence type="predicted"/>